<name>A0AAN7Y443_9EURO</name>
<dbReference type="PANTHER" id="PTHR11042">
    <property type="entry name" value="EUKARYOTIC TRANSLATION INITIATION FACTOR 2-ALPHA KINASE EIF2-ALPHA KINASE -RELATED"/>
    <property type="match status" value="1"/>
</dbReference>
<evidence type="ECO:0000313" key="7">
    <source>
        <dbReference type="EMBL" id="KAK5081653.1"/>
    </source>
</evidence>
<proteinExistence type="predicted"/>
<keyword evidence="2 5" id="KW-0547">Nucleotide-binding</keyword>
<evidence type="ECO:0000256" key="5">
    <source>
        <dbReference type="PROSITE-ProRule" id="PRU10141"/>
    </source>
</evidence>
<dbReference type="Gene3D" id="1.10.510.10">
    <property type="entry name" value="Transferase(Phosphotransferase) domain 1"/>
    <property type="match status" value="1"/>
</dbReference>
<dbReference type="GO" id="GO:0005634">
    <property type="term" value="C:nucleus"/>
    <property type="evidence" value="ECO:0007669"/>
    <property type="project" value="TreeGrafter"/>
</dbReference>
<evidence type="ECO:0000256" key="2">
    <source>
        <dbReference type="ARBA" id="ARBA00022741"/>
    </source>
</evidence>
<evidence type="ECO:0000259" key="6">
    <source>
        <dbReference type="PROSITE" id="PS50011"/>
    </source>
</evidence>
<evidence type="ECO:0000256" key="1">
    <source>
        <dbReference type="ARBA" id="ARBA00022679"/>
    </source>
</evidence>
<reference evidence="7 8" key="1">
    <citation type="submission" date="2023-08" db="EMBL/GenBank/DDBJ databases">
        <title>Black Yeasts Isolated from many extreme environments.</title>
        <authorList>
            <person name="Coleine C."/>
            <person name="Stajich J.E."/>
            <person name="Selbmann L."/>
        </authorList>
    </citation>
    <scope>NUCLEOTIDE SEQUENCE [LARGE SCALE GENOMIC DNA]</scope>
    <source>
        <strain evidence="7 8">CCFEE 5910</strain>
    </source>
</reference>
<dbReference type="GO" id="GO:0005737">
    <property type="term" value="C:cytoplasm"/>
    <property type="evidence" value="ECO:0007669"/>
    <property type="project" value="TreeGrafter"/>
</dbReference>
<evidence type="ECO:0000256" key="4">
    <source>
        <dbReference type="ARBA" id="ARBA00022840"/>
    </source>
</evidence>
<keyword evidence="1" id="KW-0808">Transferase</keyword>
<dbReference type="GO" id="GO:0005524">
    <property type="term" value="F:ATP binding"/>
    <property type="evidence" value="ECO:0007669"/>
    <property type="project" value="UniProtKB-UniRule"/>
</dbReference>
<dbReference type="InterPro" id="IPR017441">
    <property type="entry name" value="Protein_kinase_ATP_BS"/>
</dbReference>
<gene>
    <name evidence="7" type="ORF">LTR05_007786</name>
</gene>
<dbReference type="SMART" id="SM00220">
    <property type="entry name" value="S_TKc"/>
    <property type="match status" value="1"/>
</dbReference>
<dbReference type="Proteomes" id="UP001309876">
    <property type="component" value="Unassembled WGS sequence"/>
</dbReference>
<accession>A0AAN7Y443</accession>
<dbReference type="Pfam" id="PF00069">
    <property type="entry name" value="Pkinase"/>
    <property type="match status" value="1"/>
</dbReference>
<dbReference type="EMBL" id="JAVRRJ010000009">
    <property type="protein sequence ID" value="KAK5081653.1"/>
    <property type="molecule type" value="Genomic_DNA"/>
</dbReference>
<dbReference type="AlphaFoldDB" id="A0AAN7Y443"/>
<feature type="binding site" evidence="5">
    <location>
        <position position="41"/>
    </location>
    <ligand>
        <name>ATP</name>
        <dbReference type="ChEBI" id="CHEBI:30616"/>
    </ligand>
</feature>
<feature type="domain" description="Protein kinase" evidence="6">
    <location>
        <begin position="12"/>
        <end position="356"/>
    </location>
</feature>
<dbReference type="SUPFAM" id="SSF56112">
    <property type="entry name" value="Protein kinase-like (PK-like)"/>
    <property type="match status" value="1"/>
</dbReference>
<dbReference type="GO" id="GO:0004672">
    <property type="term" value="F:protein kinase activity"/>
    <property type="evidence" value="ECO:0007669"/>
    <property type="project" value="InterPro"/>
</dbReference>
<dbReference type="Gene3D" id="3.30.200.20">
    <property type="entry name" value="Phosphorylase Kinase, domain 1"/>
    <property type="match status" value="1"/>
</dbReference>
<organism evidence="7 8">
    <name type="scientific">Lithohypha guttulata</name>
    <dbReference type="NCBI Taxonomy" id="1690604"/>
    <lineage>
        <taxon>Eukaryota</taxon>
        <taxon>Fungi</taxon>
        <taxon>Dikarya</taxon>
        <taxon>Ascomycota</taxon>
        <taxon>Pezizomycotina</taxon>
        <taxon>Eurotiomycetes</taxon>
        <taxon>Chaetothyriomycetidae</taxon>
        <taxon>Chaetothyriales</taxon>
        <taxon>Trichomeriaceae</taxon>
        <taxon>Lithohypha</taxon>
    </lineage>
</organism>
<evidence type="ECO:0000313" key="8">
    <source>
        <dbReference type="Proteomes" id="UP001309876"/>
    </source>
</evidence>
<dbReference type="InterPro" id="IPR011009">
    <property type="entry name" value="Kinase-like_dom_sf"/>
</dbReference>
<comment type="caution">
    <text evidence="7">The sequence shown here is derived from an EMBL/GenBank/DDBJ whole genome shotgun (WGS) entry which is preliminary data.</text>
</comment>
<protein>
    <recommendedName>
        <fullName evidence="6">Protein kinase domain-containing protein</fullName>
    </recommendedName>
</protein>
<dbReference type="PROSITE" id="PS50011">
    <property type="entry name" value="PROTEIN_KINASE_DOM"/>
    <property type="match status" value="1"/>
</dbReference>
<keyword evidence="8" id="KW-1185">Reference proteome</keyword>
<dbReference type="PROSITE" id="PS00107">
    <property type="entry name" value="PROTEIN_KINASE_ATP"/>
    <property type="match status" value="1"/>
</dbReference>
<keyword evidence="3" id="KW-0418">Kinase</keyword>
<evidence type="ECO:0000256" key="3">
    <source>
        <dbReference type="ARBA" id="ARBA00022777"/>
    </source>
</evidence>
<sequence>MQGIYFDEGAGFVLVSSLGQGSYGKTSVVRSVKDNKLYVRKEELTTHEHNKSTGRNREVAHAMLAQHHPGVARVVGWANYEKYTKGPVFVVSYWQYYNAGTLAGLYETAVQHRIFVPERWVCLWLISMMSAIIDIHKAGLAHGDAKDQNWFLHRPGPGRHPVVVLGDFGTSYLQDEEDVPFEFPRSGGHEDGTWTDTVRGDFKQVLCEAGTMLHLCDASPQMDSIVQRLRNGIYETKNEDLEENMSSVYEALKWHLADTPIPTAEQMDQLAQDSTPKLPFLPYTEEVDMPNLKTWMMASHLHDDKITLRLPPQCRRFVGQRVIADGDWDPRLMSDQQPSLPREHVRSVKNFEYKWW</sequence>
<dbReference type="InterPro" id="IPR050339">
    <property type="entry name" value="CC_SR_Kinase"/>
</dbReference>
<dbReference type="InterPro" id="IPR000719">
    <property type="entry name" value="Prot_kinase_dom"/>
</dbReference>
<keyword evidence="4 5" id="KW-0067">ATP-binding</keyword>